<dbReference type="Proteomes" id="UP000831534">
    <property type="component" value="Chromosome"/>
</dbReference>
<proteinExistence type="predicted"/>
<sequence>MLKSKSVYTALFAALAFGAAAPSFADDDDRHYRQHRAKYISHQKAAQKAVAHVGGGTAKSVDFEYSTRKGAYFDVEVRTRNGREYDVKVDAKTGKIRSARLDD</sequence>
<gene>
    <name evidence="3" type="ORF">LVJ77_09955</name>
</gene>
<reference evidence="3" key="1">
    <citation type="journal article" date="2022" name="Res Sq">
        <title>Evolution of multicellular longitudinally dividing oral cavity symbionts (Neisseriaceae).</title>
        <authorList>
            <person name="Nyongesa S."/>
            <person name="Weber P."/>
            <person name="Bernet E."/>
            <person name="Pullido F."/>
            <person name="Nieckarz M."/>
            <person name="Delaby M."/>
            <person name="Nieves C."/>
            <person name="Viehboeck T."/>
            <person name="Krause N."/>
            <person name="Rivera-Millot A."/>
            <person name="Nakamura A."/>
            <person name="Vischer N."/>
            <person name="VanNieuwenhze M."/>
            <person name="Brun Y."/>
            <person name="Cava F."/>
            <person name="Bulgheresi S."/>
            <person name="Veyrier F."/>
        </authorList>
    </citation>
    <scope>NUCLEOTIDE SEQUENCE</scope>
    <source>
        <strain evidence="3">17694</strain>
    </source>
</reference>
<organism evidence="3 4">
    <name type="scientific">Conchiformibius kuhniae</name>
    <dbReference type="NCBI Taxonomy" id="211502"/>
    <lineage>
        <taxon>Bacteria</taxon>
        <taxon>Pseudomonadati</taxon>
        <taxon>Pseudomonadota</taxon>
        <taxon>Betaproteobacteria</taxon>
        <taxon>Neisseriales</taxon>
        <taxon>Neisseriaceae</taxon>
        <taxon>Conchiformibius</taxon>
    </lineage>
</organism>
<feature type="signal peptide" evidence="1">
    <location>
        <begin position="1"/>
        <end position="25"/>
    </location>
</feature>
<reference evidence="3" key="2">
    <citation type="submission" date="2024-09" db="EMBL/GenBank/DDBJ databases">
        <authorList>
            <person name="Veyrier F.J."/>
        </authorList>
    </citation>
    <scope>NUCLEOTIDE SEQUENCE</scope>
    <source>
        <strain evidence="3">17694</strain>
    </source>
</reference>
<dbReference type="InterPro" id="IPR025711">
    <property type="entry name" value="PepSY"/>
</dbReference>
<evidence type="ECO:0000256" key="1">
    <source>
        <dbReference type="SAM" id="SignalP"/>
    </source>
</evidence>
<evidence type="ECO:0000313" key="3">
    <source>
        <dbReference type="EMBL" id="UOP04567.1"/>
    </source>
</evidence>
<dbReference type="AlphaFoldDB" id="A0A8T9MSI4"/>
<protein>
    <submittedName>
        <fullName evidence="3">PepSY domain-containing protein</fullName>
    </submittedName>
</protein>
<evidence type="ECO:0000313" key="4">
    <source>
        <dbReference type="Proteomes" id="UP000831534"/>
    </source>
</evidence>
<keyword evidence="1" id="KW-0732">Signal</keyword>
<dbReference type="Gene3D" id="3.10.450.40">
    <property type="match status" value="1"/>
</dbReference>
<dbReference type="KEGG" id="ckh:LVJ77_09955"/>
<feature type="domain" description="PepSY" evidence="2">
    <location>
        <begin position="40"/>
        <end position="98"/>
    </location>
</feature>
<evidence type="ECO:0000259" key="2">
    <source>
        <dbReference type="Pfam" id="PF03413"/>
    </source>
</evidence>
<name>A0A8T9MSI4_9NEIS</name>
<dbReference type="RefSeq" id="WP_034335135.1">
    <property type="nucleotide sequence ID" value="NZ_CP091521.1"/>
</dbReference>
<accession>A0A8T9MSI4</accession>
<dbReference type="EMBL" id="CP091521">
    <property type="protein sequence ID" value="UOP04567.1"/>
    <property type="molecule type" value="Genomic_DNA"/>
</dbReference>
<dbReference type="Pfam" id="PF03413">
    <property type="entry name" value="PepSY"/>
    <property type="match status" value="1"/>
</dbReference>
<keyword evidence="4" id="KW-1185">Reference proteome</keyword>
<feature type="chain" id="PRO_5035929181" evidence="1">
    <location>
        <begin position="26"/>
        <end position="103"/>
    </location>
</feature>